<dbReference type="EMBL" id="MGFU01000044">
    <property type="protein sequence ID" value="OGM12062.1"/>
    <property type="molecule type" value="Genomic_DNA"/>
</dbReference>
<organism evidence="2 3">
    <name type="scientific">Candidatus Woesebacteria bacterium RBG_16_39_8b</name>
    <dbReference type="NCBI Taxonomy" id="1802482"/>
    <lineage>
        <taxon>Bacteria</taxon>
        <taxon>Candidatus Woeseibacteriota</taxon>
    </lineage>
</organism>
<feature type="coiled-coil region" evidence="1">
    <location>
        <begin position="269"/>
        <end position="303"/>
    </location>
</feature>
<protein>
    <submittedName>
        <fullName evidence="2">Uncharacterized protein</fullName>
    </submittedName>
</protein>
<evidence type="ECO:0000313" key="2">
    <source>
        <dbReference type="EMBL" id="OGM12062.1"/>
    </source>
</evidence>
<keyword evidence="1" id="KW-0175">Coiled coil</keyword>
<dbReference type="Gene3D" id="1.10.287.1490">
    <property type="match status" value="1"/>
</dbReference>
<evidence type="ECO:0000313" key="3">
    <source>
        <dbReference type="Proteomes" id="UP000179013"/>
    </source>
</evidence>
<accession>A0A1F7XAL1</accession>
<gene>
    <name evidence="2" type="ORF">A2V80_02360</name>
</gene>
<name>A0A1F7XAL1_9BACT</name>
<evidence type="ECO:0000256" key="1">
    <source>
        <dbReference type="SAM" id="Coils"/>
    </source>
</evidence>
<dbReference type="Proteomes" id="UP000179013">
    <property type="component" value="Unassembled WGS sequence"/>
</dbReference>
<comment type="caution">
    <text evidence="2">The sequence shown here is derived from an EMBL/GenBank/DDBJ whole genome shotgun (WGS) entry which is preliminary data.</text>
</comment>
<dbReference type="AlphaFoldDB" id="A0A1F7XAL1"/>
<reference evidence="2 3" key="1">
    <citation type="journal article" date="2016" name="Nat. Commun.">
        <title>Thousands of microbial genomes shed light on interconnected biogeochemical processes in an aquifer system.</title>
        <authorList>
            <person name="Anantharaman K."/>
            <person name="Brown C.T."/>
            <person name="Hug L.A."/>
            <person name="Sharon I."/>
            <person name="Castelle C.J."/>
            <person name="Probst A.J."/>
            <person name="Thomas B.C."/>
            <person name="Singh A."/>
            <person name="Wilkins M.J."/>
            <person name="Karaoz U."/>
            <person name="Brodie E.L."/>
            <person name="Williams K.H."/>
            <person name="Hubbard S.S."/>
            <person name="Banfield J.F."/>
        </authorList>
    </citation>
    <scope>NUCLEOTIDE SEQUENCE [LARGE SCALE GENOMIC DNA]</scope>
</reference>
<sequence length="367" mass="41534">MDKEEMLIDIAQQFKESSLELNKLSEHLVELTTAITAVNKTKTDILNSVPQLSLTLSNVKEAAAEIEAKGAEIIQQVKDAYPRLDQYQCELNNAASKFQEFTESVNKFNETVIPATERSYHSLTELRTPIESLSGVLAGHMKQVGNFKNIVAESTVVWERVGRQSSDEIKSVIASIENHANEMTVIEKRIDEVKSTFESIHKASREIENGLDEIVIVADRLDLTKYDNLREKVHLLLTHMEDIDKAATKMEDISNLLQRVAAWDFKTEVDSVSEAIESLRIQVEQAREQHKAMRSDYGELRGEITAAMATQIDLKIFLDSLTQSGRDQTAYFEELCNQWASKNLKPKAMKAVTESLIKRILAKLRHD</sequence>
<proteinExistence type="predicted"/>